<dbReference type="Gene3D" id="3.10.180.10">
    <property type="entry name" value="2,3-Dihydroxybiphenyl 1,2-Dioxygenase, domain 1"/>
    <property type="match status" value="2"/>
</dbReference>
<comment type="caution">
    <text evidence="3">The sequence shown here is derived from an EMBL/GenBank/DDBJ whole genome shotgun (WGS) entry which is preliminary data.</text>
</comment>
<feature type="domain" description="VOC" evidence="2">
    <location>
        <begin position="10"/>
        <end position="127"/>
    </location>
</feature>
<dbReference type="GO" id="GO:0004462">
    <property type="term" value="F:lactoylglutathione lyase activity"/>
    <property type="evidence" value="ECO:0007669"/>
    <property type="project" value="InterPro"/>
</dbReference>
<keyword evidence="4" id="KW-1185">Reference proteome</keyword>
<evidence type="ECO:0000313" key="4">
    <source>
        <dbReference type="Proteomes" id="UP000297975"/>
    </source>
</evidence>
<dbReference type="EMBL" id="SOPW01000011">
    <property type="protein sequence ID" value="TFB19219.1"/>
    <property type="molecule type" value="Genomic_DNA"/>
</dbReference>
<dbReference type="PROSITE" id="PS51819">
    <property type="entry name" value="VOC"/>
    <property type="match status" value="1"/>
</dbReference>
<dbReference type="Proteomes" id="UP000297975">
    <property type="component" value="Unassembled WGS sequence"/>
</dbReference>
<organism evidence="3 4">
    <name type="scientific">Filobacillus milosensis</name>
    <dbReference type="NCBI Taxonomy" id="94137"/>
    <lineage>
        <taxon>Bacteria</taxon>
        <taxon>Bacillati</taxon>
        <taxon>Bacillota</taxon>
        <taxon>Bacilli</taxon>
        <taxon>Bacillales</taxon>
        <taxon>Bacillaceae</taxon>
        <taxon>Filobacillus</taxon>
    </lineage>
</organism>
<evidence type="ECO:0000259" key="2">
    <source>
        <dbReference type="PROSITE" id="PS51819"/>
    </source>
</evidence>
<dbReference type="AlphaFoldDB" id="A0A4Y8IHX3"/>
<dbReference type="PROSITE" id="PS00934">
    <property type="entry name" value="GLYOXALASE_I_1"/>
    <property type="match status" value="1"/>
</dbReference>
<keyword evidence="1" id="KW-0479">Metal-binding</keyword>
<reference evidence="3 4" key="1">
    <citation type="submission" date="2019-03" db="EMBL/GenBank/DDBJ databases">
        <authorList>
            <person name="He R.-H."/>
        </authorList>
    </citation>
    <scope>NUCLEOTIDE SEQUENCE [LARGE SCALE GENOMIC DNA]</scope>
    <source>
        <strain evidence="4">SH 714</strain>
    </source>
</reference>
<dbReference type="PANTHER" id="PTHR43279">
    <property type="entry name" value="CATECHOL-2,3-DIOXYGENASE"/>
    <property type="match status" value="1"/>
</dbReference>
<dbReference type="RefSeq" id="WP_134340462.1">
    <property type="nucleotide sequence ID" value="NZ_SOPW01000011.1"/>
</dbReference>
<gene>
    <name evidence="3" type="ORF">E3U55_10905</name>
</gene>
<dbReference type="InterPro" id="IPR004360">
    <property type="entry name" value="Glyas_Fos-R_dOase_dom"/>
</dbReference>
<proteinExistence type="predicted"/>
<dbReference type="InterPro" id="IPR037523">
    <property type="entry name" value="VOC_core"/>
</dbReference>
<evidence type="ECO:0000313" key="3">
    <source>
        <dbReference type="EMBL" id="TFB19219.1"/>
    </source>
</evidence>
<name>A0A4Y8IHX3_9BACI</name>
<dbReference type="SUPFAM" id="SSF54593">
    <property type="entry name" value="Glyoxalase/Bleomycin resistance protein/Dihydroxybiphenyl dioxygenase"/>
    <property type="match status" value="2"/>
</dbReference>
<protein>
    <submittedName>
        <fullName evidence="3">VOC family protein</fullName>
    </submittedName>
</protein>
<dbReference type="InterPro" id="IPR029068">
    <property type="entry name" value="Glyas_Bleomycin-R_OHBP_Dase"/>
</dbReference>
<accession>A0A4Y8IHX3</accession>
<dbReference type="InterPro" id="IPR018146">
    <property type="entry name" value="Glyoxalase_1_CS"/>
</dbReference>
<sequence length="274" mass="31788">MSYHKLPTKYIEQISLNVSDITRSKEFYINKLGMKLLNEEDHKATLSFDNQTPAVELVQPENVVPLDRSKTGLFHVAFLVPSKTDLANVVYYLWKNQIPIQGASDHLVSEALYLQDPDGNGIEIYRDRPHEEWKWKNDHVVMDSVPLDVEGLLQERSETGWKGFPENTVIGHIHLQVHNLEEVRPFYEKLGFDIVAEYGPQALFMADNHYHHHIGLNVWNSRNGEKKHNNEIGLNWYSIQMTKEERKEIRKRLDIELSGGLYTVEDPSGIKIKF</sequence>
<evidence type="ECO:0000256" key="1">
    <source>
        <dbReference type="ARBA" id="ARBA00022723"/>
    </source>
</evidence>
<dbReference type="Pfam" id="PF00903">
    <property type="entry name" value="Glyoxalase"/>
    <property type="match status" value="2"/>
</dbReference>
<dbReference type="OrthoDB" id="9792626at2"/>
<dbReference type="GO" id="GO:0046872">
    <property type="term" value="F:metal ion binding"/>
    <property type="evidence" value="ECO:0007669"/>
    <property type="project" value="UniProtKB-KW"/>
</dbReference>
<dbReference type="PANTHER" id="PTHR43279:SF1">
    <property type="entry name" value="CATECHOL-2,3-DIOXYGENASE"/>
    <property type="match status" value="1"/>
</dbReference>